<dbReference type="InterPro" id="IPR016035">
    <property type="entry name" value="Acyl_Trfase/lysoPLipase"/>
</dbReference>
<dbReference type="GO" id="GO:0047499">
    <property type="term" value="F:calcium-independent phospholipase A2 activity"/>
    <property type="evidence" value="ECO:0007669"/>
    <property type="project" value="TreeGrafter"/>
</dbReference>
<comment type="caution">
    <text evidence="7">The sequence shown here is derived from an EMBL/GenBank/DDBJ whole genome shotgun (WGS) entry which is preliminary data.</text>
</comment>
<name>A0A9W4UFX5_9PLEO</name>
<keyword evidence="2 4" id="KW-0442">Lipid degradation</keyword>
<feature type="compositionally biased region" description="Polar residues" evidence="5">
    <location>
        <begin position="284"/>
        <end position="296"/>
    </location>
</feature>
<evidence type="ECO:0000313" key="8">
    <source>
        <dbReference type="Proteomes" id="UP001152607"/>
    </source>
</evidence>
<dbReference type="PANTHER" id="PTHR24185">
    <property type="entry name" value="CALCIUM-INDEPENDENT PHOSPHOLIPASE A2-GAMMA"/>
    <property type="match status" value="1"/>
</dbReference>
<feature type="active site" description="Nucleophile" evidence="4">
    <location>
        <position position="159"/>
    </location>
</feature>
<gene>
    <name evidence="7" type="ORF">PDIGIT_LOCUS8543</name>
</gene>
<dbReference type="SUPFAM" id="SSF52151">
    <property type="entry name" value="FabD/lysophospholipase-like"/>
    <property type="match status" value="1"/>
</dbReference>
<dbReference type="Proteomes" id="UP001152607">
    <property type="component" value="Unassembled WGS sequence"/>
</dbReference>
<sequence length="554" mass="62604">MLQPLLAIHNGSSSGHGSADVSSSDIQSAPNHIINRVGTSATIENGPEISTEDAWDQQNLLSLDGGGIRGYWSLLVLEKLMENVAYQETKQGSGETEPAKECGSFAPHAFPEGATHEKLTKDELESENAHNGDSVPASHFRGSRKFLPCHYFDYICGTSTGSLIAIMLGRFRMSVLDCLGEYERMGNRVFGKPRPLSRRDIVGGQWCRYSTEDMKSVLKDVIARRSERAQRINDTQLPSNPTMCKVFVTSLRNDKNNQSELKPYLFRSYDHERKQELPLHPNGRVTTDQPPMSSNRKNYGQADTLKIWQVAMAAIAAPSYFKPVKISRSTIEKKIDTYFSDGGFSHRSNPTDEGIKEIEELHSKANVGLVVSVGSSKGTGKPTRIFAKRQIRRAFEESTDTEKVHDEVAKSMPKNYWRLNDSVSGMHVEFDEWEPRGRTHGKEPGEETLKTIKNHFNKWANDGNNERYLRSCAKALVERRKARAKDASKWEAYATGAVFLCTFSACPNTKYASKYELENHLRSDHFVDDDEDITRYVKSMTRRWQYQTRPRNDG</sequence>
<evidence type="ECO:0000256" key="4">
    <source>
        <dbReference type="PROSITE-ProRule" id="PRU01161"/>
    </source>
</evidence>
<dbReference type="EMBL" id="CAOQHR010000005">
    <property type="protein sequence ID" value="CAI6335461.1"/>
    <property type="molecule type" value="Genomic_DNA"/>
</dbReference>
<evidence type="ECO:0000256" key="2">
    <source>
        <dbReference type="ARBA" id="ARBA00022963"/>
    </source>
</evidence>
<evidence type="ECO:0000256" key="1">
    <source>
        <dbReference type="ARBA" id="ARBA00022801"/>
    </source>
</evidence>
<dbReference type="PROSITE" id="PS51635">
    <property type="entry name" value="PNPLA"/>
    <property type="match status" value="1"/>
</dbReference>
<evidence type="ECO:0000256" key="5">
    <source>
        <dbReference type="SAM" id="MobiDB-lite"/>
    </source>
</evidence>
<feature type="short sequence motif" description="GXSXG" evidence="4">
    <location>
        <begin position="157"/>
        <end position="161"/>
    </location>
</feature>
<feature type="domain" description="PNPLA" evidence="6">
    <location>
        <begin position="61"/>
        <end position="355"/>
    </location>
</feature>
<dbReference type="OrthoDB" id="626167at2759"/>
<dbReference type="Gene3D" id="3.40.1090.10">
    <property type="entry name" value="Cytosolic phospholipase A2 catalytic domain"/>
    <property type="match status" value="1"/>
</dbReference>
<dbReference type="AlphaFoldDB" id="A0A9W4UFX5"/>
<evidence type="ECO:0000259" key="6">
    <source>
        <dbReference type="PROSITE" id="PS51635"/>
    </source>
</evidence>
<feature type="region of interest" description="Disordered" evidence="5">
    <location>
        <begin position="273"/>
        <end position="296"/>
    </location>
</feature>
<evidence type="ECO:0000313" key="7">
    <source>
        <dbReference type="EMBL" id="CAI6335461.1"/>
    </source>
</evidence>
<dbReference type="GO" id="GO:0016042">
    <property type="term" value="P:lipid catabolic process"/>
    <property type="evidence" value="ECO:0007669"/>
    <property type="project" value="UniProtKB-UniRule"/>
</dbReference>
<feature type="short sequence motif" description="GXGXXG" evidence="4">
    <location>
        <begin position="65"/>
        <end position="70"/>
    </location>
</feature>
<dbReference type="InterPro" id="IPR002641">
    <property type="entry name" value="PNPLA_dom"/>
</dbReference>
<dbReference type="GO" id="GO:0016020">
    <property type="term" value="C:membrane"/>
    <property type="evidence" value="ECO:0007669"/>
    <property type="project" value="TreeGrafter"/>
</dbReference>
<protein>
    <recommendedName>
        <fullName evidence="6">PNPLA domain-containing protein</fullName>
    </recommendedName>
</protein>
<reference evidence="7" key="1">
    <citation type="submission" date="2023-01" db="EMBL/GenBank/DDBJ databases">
        <authorList>
            <person name="Van Ghelder C."/>
            <person name="Rancurel C."/>
        </authorList>
    </citation>
    <scope>NUCLEOTIDE SEQUENCE</scope>
    <source>
        <strain evidence="7">CNCM I-4278</strain>
    </source>
</reference>
<dbReference type="GO" id="GO:0046486">
    <property type="term" value="P:glycerolipid metabolic process"/>
    <property type="evidence" value="ECO:0007669"/>
    <property type="project" value="UniProtKB-ARBA"/>
</dbReference>
<dbReference type="PANTHER" id="PTHR24185:SF1">
    <property type="entry name" value="CALCIUM-INDEPENDENT PHOSPHOLIPASE A2-GAMMA"/>
    <property type="match status" value="1"/>
</dbReference>
<keyword evidence="3 4" id="KW-0443">Lipid metabolism</keyword>
<dbReference type="Pfam" id="PF01734">
    <property type="entry name" value="Patatin"/>
    <property type="match status" value="1"/>
</dbReference>
<dbReference type="GO" id="GO:0019369">
    <property type="term" value="P:arachidonate metabolic process"/>
    <property type="evidence" value="ECO:0007669"/>
    <property type="project" value="TreeGrafter"/>
</dbReference>
<proteinExistence type="predicted"/>
<organism evidence="7 8">
    <name type="scientific">Periconia digitata</name>
    <dbReference type="NCBI Taxonomy" id="1303443"/>
    <lineage>
        <taxon>Eukaryota</taxon>
        <taxon>Fungi</taxon>
        <taxon>Dikarya</taxon>
        <taxon>Ascomycota</taxon>
        <taxon>Pezizomycotina</taxon>
        <taxon>Dothideomycetes</taxon>
        <taxon>Pleosporomycetidae</taxon>
        <taxon>Pleosporales</taxon>
        <taxon>Massarineae</taxon>
        <taxon>Periconiaceae</taxon>
        <taxon>Periconia</taxon>
    </lineage>
</organism>
<feature type="short sequence motif" description="DGA/G" evidence="4">
    <location>
        <begin position="341"/>
        <end position="343"/>
    </location>
</feature>
<keyword evidence="1 4" id="KW-0378">Hydrolase</keyword>
<evidence type="ECO:0000256" key="3">
    <source>
        <dbReference type="ARBA" id="ARBA00023098"/>
    </source>
</evidence>
<accession>A0A9W4UFX5</accession>
<keyword evidence="8" id="KW-1185">Reference proteome</keyword>
<feature type="active site" description="Proton acceptor" evidence="4">
    <location>
        <position position="341"/>
    </location>
</feature>